<dbReference type="EMBL" id="CAADJD010000020">
    <property type="protein sequence ID" value="VFS67219.1"/>
    <property type="molecule type" value="Genomic_DNA"/>
</dbReference>
<evidence type="ECO:0000313" key="6">
    <source>
        <dbReference type="EMBL" id="VFS67219.1"/>
    </source>
</evidence>
<dbReference type="Proteomes" id="UP000401081">
    <property type="component" value="Unassembled WGS sequence"/>
</dbReference>
<evidence type="ECO:0000256" key="2">
    <source>
        <dbReference type="ARBA" id="ARBA00023015"/>
    </source>
</evidence>
<evidence type="ECO:0000313" key="7">
    <source>
        <dbReference type="Proteomes" id="UP000401081"/>
    </source>
</evidence>
<proteinExistence type="inferred from homology"/>
<dbReference type="Gene3D" id="3.40.190.10">
    <property type="entry name" value="Periplasmic binding protein-like II"/>
    <property type="match status" value="2"/>
</dbReference>
<comment type="similarity">
    <text evidence="1">Belongs to the LysR transcriptional regulatory family.</text>
</comment>
<keyword evidence="2" id="KW-0805">Transcription regulation</keyword>
<dbReference type="SUPFAM" id="SSF53850">
    <property type="entry name" value="Periplasmic binding protein-like II"/>
    <property type="match status" value="1"/>
</dbReference>
<dbReference type="GO" id="GO:0003677">
    <property type="term" value="F:DNA binding"/>
    <property type="evidence" value="ECO:0007669"/>
    <property type="project" value="UniProtKB-KW"/>
</dbReference>
<keyword evidence="7" id="KW-1185">Reference proteome</keyword>
<protein>
    <submittedName>
        <fullName evidence="6">Symbiotic regulator homolog 1</fullName>
    </submittedName>
</protein>
<organism evidence="6 7">
    <name type="scientific">Kluyvera cryocrescens</name>
    <name type="common">Kluyvera citrophila</name>
    <dbReference type="NCBI Taxonomy" id="580"/>
    <lineage>
        <taxon>Bacteria</taxon>
        <taxon>Pseudomonadati</taxon>
        <taxon>Pseudomonadota</taxon>
        <taxon>Gammaproteobacteria</taxon>
        <taxon>Enterobacterales</taxon>
        <taxon>Enterobacteriaceae</taxon>
        <taxon>Kluyvera</taxon>
    </lineage>
</organism>
<reference evidence="6 7" key="1">
    <citation type="submission" date="2019-03" db="EMBL/GenBank/DDBJ databases">
        <authorList>
            <consortium name="Pathogen Informatics"/>
        </authorList>
    </citation>
    <scope>NUCLEOTIDE SEQUENCE [LARGE SCALE GENOMIC DNA]</scope>
    <source>
        <strain evidence="6 7">NCTC12993</strain>
    </source>
</reference>
<keyword evidence="3" id="KW-0238">DNA-binding</keyword>
<keyword evidence="4" id="KW-0804">Transcription</keyword>
<evidence type="ECO:0000256" key="3">
    <source>
        <dbReference type="ARBA" id="ARBA00023125"/>
    </source>
</evidence>
<dbReference type="InterPro" id="IPR005119">
    <property type="entry name" value="LysR_subst-bd"/>
</dbReference>
<evidence type="ECO:0000256" key="1">
    <source>
        <dbReference type="ARBA" id="ARBA00009437"/>
    </source>
</evidence>
<dbReference type="AlphaFoldDB" id="A0A485BED9"/>
<dbReference type="GO" id="GO:0006355">
    <property type="term" value="P:regulation of DNA-templated transcription"/>
    <property type="evidence" value="ECO:0007669"/>
    <property type="project" value="TreeGrafter"/>
</dbReference>
<sequence>MGRKRRIGLSVSSFLVLPEVLAVSEMIAVVPSRMAHSPALICVQEPPVEIQGFTKSMAWHERSHRDAAQQWLRELLHETSQREA</sequence>
<accession>A0A485BED9</accession>
<evidence type="ECO:0000256" key="4">
    <source>
        <dbReference type="ARBA" id="ARBA00023163"/>
    </source>
</evidence>
<dbReference type="PANTHER" id="PTHR30118">
    <property type="entry name" value="HTH-TYPE TRANSCRIPTIONAL REGULATOR LEUO-RELATED"/>
    <property type="match status" value="1"/>
</dbReference>
<dbReference type="InterPro" id="IPR050389">
    <property type="entry name" value="LysR-type_TF"/>
</dbReference>
<name>A0A485BED9_KLUCR</name>
<dbReference type="PANTHER" id="PTHR30118:SF15">
    <property type="entry name" value="TRANSCRIPTIONAL REGULATORY PROTEIN"/>
    <property type="match status" value="1"/>
</dbReference>
<feature type="domain" description="LysR substrate-binding" evidence="5">
    <location>
        <begin position="2"/>
        <end position="79"/>
    </location>
</feature>
<evidence type="ECO:0000259" key="5">
    <source>
        <dbReference type="Pfam" id="PF03466"/>
    </source>
</evidence>
<gene>
    <name evidence="6" type="primary">syrM1_1</name>
    <name evidence="6" type="ORF">NCTC12993_03655</name>
</gene>
<dbReference type="Pfam" id="PF03466">
    <property type="entry name" value="LysR_substrate"/>
    <property type="match status" value="1"/>
</dbReference>